<evidence type="ECO:0008006" key="3">
    <source>
        <dbReference type="Google" id="ProtNLM"/>
    </source>
</evidence>
<name>A0AAQ2C700_9MICO</name>
<reference evidence="1 2" key="1">
    <citation type="submission" date="2019-03" db="EMBL/GenBank/DDBJ databases">
        <title>Genomics of glacier-inhabiting Cryobacterium strains.</title>
        <authorList>
            <person name="Liu Q."/>
            <person name="Xin Y.-H."/>
        </authorList>
    </citation>
    <scope>NUCLEOTIDE SEQUENCE [LARGE SCALE GENOMIC DNA]</scope>
    <source>
        <strain evidence="2">TMT1-22</strain>
    </source>
</reference>
<evidence type="ECO:0000313" key="1">
    <source>
        <dbReference type="EMBL" id="TFC48913.1"/>
    </source>
</evidence>
<dbReference type="RefSeq" id="WP_134451219.1">
    <property type="nucleotide sequence ID" value="NZ_SOFY01000031.1"/>
</dbReference>
<accession>A0AAQ2C700</accession>
<keyword evidence="2" id="KW-1185">Reference proteome</keyword>
<sequence>MSVHEPVHIPAPHYRPFTLARQGELLAYGQLTAAQHADFTPVFMVPPREWNYDKDAYAKSVEAHLQPIPQKLATARNGAPAYIDLAFLDDETPTRGVHPLTWIVERAALLGLPLMPLVSSESTDETLESASALNAAQGLGIAIRLGDGEWPSQDSTILAEMLRKLGTATTEVDLFLDYGAERSSFVTAALRGEFSAPHFASAWRTITIGGHAWPKDLPTGKGVFEIERSDWMQFETTCQALFPTALRPGFFDYLVANPDPRLDVDPKLLTISASFRYTSSEAWLFVRGGLYKASGGRGKGGEAVPPALRILQAHPLYSQPIRTETDNWIDLATLGGKPGNSSVWRRWATHRHVEVTLHQLANLS</sequence>
<dbReference type="EMBL" id="SOFY01000031">
    <property type="protein sequence ID" value="TFC48913.1"/>
    <property type="molecule type" value="Genomic_DNA"/>
</dbReference>
<dbReference type="AlphaFoldDB" id="A0AAQ2C700"/>
<dbReference type="Proteomes" id="UP000297403">
    <property type="component" value="Unassembled WGS sequence"/>
</dbReference>
<comment type="caution">
    <text evidence="1">The sequence shown here is derived from an EMBL/GenBank/DDBJ whole genome shotgun (WGS) entry which is preliminary data.</text>
</comment>
<evidence type="ECO:0000313" key="2">
    <source>
        <dbReference type="Proteomes" id="UP000297403"/>
    </source>
</evidence>
<proteinExistence type="predicted"/>
<dbReference type="InterPro" id="IPR025683">
    <property type="entry name" value="Protein_beta"/>
</dbReference>
<organism evidence="1 2">
    <name type="scientific">Cryobacterium shii</name>
    <dbReference type="NCBI Taxonomy" id="1259235"/>
    <lineage>
        <taxon>Bacteria</taxon>
        <taxon>Bacillati</taxon>
        <taxon>Actinomycetota</taxon>
        <taxon>Actinomycetes</taxon>
        <taxon>Micrococcales</taxon>
        <taxon>Microbacteriaceae</taxon>
        <taxon>Cryobacterium</taxon>
    </lineage>
</organism>
<dbReference type="Pfam" id="PF14350">
    <property type="entry name" value="Beta_protein"/>
    <property type="match status" value="1"/>
</dbReference>
<gene>
    <name evidence="1" type="ORF">E3O49_06800</name>
</gene>
<protein>
    <recommendedName>
        <fullName evidence="3">T4 beta protein</fullName>
    </recommendedName>
</protein>